<dbReference type="Pfam" id="PF21880">
    <property type="entry name" value="DUF6916"/>
    <property type="match status" value="1"/>
</dbReference>
<protein>
    <recommendedName>
        <fullName evidence="1">DUF6916 domain-containing protein</fullName>
    </recommendedName>
</protein>
<evidence type="ECO:0000313" key="3">
    <source>
        <dbReference type="Proteomes" id="UP000240010"/>
    </source>
</evidence>
<dbReference type="EMBL" id="PTIZ01000002">
    <property type="protein sequence ID" value="PPK76975.1"/>
    <property type="molecule type" value="Genomic_DNA"/>
</dbReference>
<dbReference type="RefSeq" id="WP_104427749.1">
    <property type="nucleotide sequence ID" value="NZ_PTIZ01000002.1"/>
</dbReference>
<organism evidence="2 3">
    <name type="scientific">Methylobacter tundripaludum</name>
    <dbReference type="NCBI Taxonomy" id="173365"/>
    <lineage>
        <taxon>Bacteria</taxon>
        <taxon>Pseudomonadati</taxon>
        <taxon>Pseudomonadota</taxon>
        <taxon>Gammaproteobacteria</taxon>
        <taxon>Methylococcales</taxon>
        <taxon>Methylococcaceae</taxon>
        <taxon>Methylobacter</taxon>
    </lineage>
</organism>
<gene>
    <name evidence="2" type="ORF">B0F87_10280</name>
</gene>
<sequence>MEMMAIDDFAPNKDKIYTAPLVDGSALELRLTAVEALPGVEKPGNWPQSLPFRDAPFRLTFVGPAEIRLADGMVSMLDGNGGVLQIGLAAYAEDENGVYYRATFN</sequence>
<accession>A0A2S6HHL8</accession>
<evidence type="ECO:0000259" key="1">
    <source>
        <dbReference type="Pfam" id="PF21880"/>
    </source>
</evidence>
<evidence type="ECO:0000313" key="2">
    <source>
        <dbReference type="EMBL" id="PPK76975.1"/>
    </source>
</evidence>
<dbReference type="InterPro" id="IPR054209">
    <property type="entry name" value="DUF6916"/>
</dbReference>
<dbReference type="Proteomes" id="UP000240010">
    <property type="component" value="Unassembled WGS sequence"/>
</dbReference>
<reference evidence="2 3" key="1">
    <citation type="submission" date="2018-02" db="EMBL/GenBank/DDBJ databases">
        <title>Subsurface microbial communities from deep shales in Ohio and West Virginia, USA.</title>
        <authorList>
            <person name="Wrighton K."/>
        </authorList>
    </citation>
    <scope>NUCLEOTIDE SEQUENCE [LARGE SCALE GENOMIC DNA]</scope>
    <source>
        <strain evidence="2 3">OWC-DMM</strain>
    </source>
</reference>
<proteinExistence type="predicted"/>
<feature type="domain" description="DUF6916" evidence="1">
    <location>
        <begin position="5"/>
        <end position="104"/>
    </location>
</feature>
<comment type="caution">
    <text evidence="2">The sequence shown here is derived from an EMBL/GenBank/DDBJ whole genome shotgun (WGS) entry which is preliminary data.</text>
</comment>
<dbReference type="AlphaFoldDB" id="A0A2S6HHL8"/>
<name>A0A2S6HHL8_9GAMM</name>